<evidence type="ECO:0000313" key="1">
    <source>
        <dbReference type="EMBL" id="CUH60256.1"/>
    </source>
</evidence>
<dbReference type="Proteomes" id="UP000051298">
    <property type="component" value="Unassembled WGS sequence"/>
</dbReference>
<sequence length="164" mass="19073">MRSDRTAHLKEEAHTWTPELVRDRMIEAVRWARYNAGSPGPSQIRSSMPEYTPTLEDHLAYGWGLPEKAEGVAEAERSKRVTMSPERVDEMIWVLDWCRLYLAKDCPGDAVMLNLWLRCKVHRFNFEAALKSRGYPMSRRHADRMKDRALSTISQRLDREGSKP</sequence>
<evidence type="ECO:0000313" key="2">
    <source>
        <dbReference type="Proteomes" id="UP000051298"/>
    </source>
</evidence>
<gene>
    <name evidence="1" type="ORF">THS5294_01545</name>
</gene>
<protein>
    <recommendedName>
        <fullName evidence="3">Phage antitermination protein Q</fullName>
    </recommendedName>
</protein>
<organism evidence="1 2">
    <name type="scientific">Thalassobacter stenotrophicus</name>
    <dbReference type="NCBI Taxonomy" id="266809"/>
    <lineage>
        <taxon>Bacteria</taxon>
        <taxon>Pseudomonadati</taxon>
        <taxon>Pseudomonadota</taxon>
        <taxon>Alphaproteobacteria</taxon>
        <taxon>Rhodobacterales</taxon>
        <taxon>Roseobacteraceae</taxon>
        <taxon>Thalassobacter</taxon>
    </lineage>
</organism>
<name>A0A0P1EYT2_9RHOB</name>
<reference evidence="1 2" key="1">
    <citation type="submission" date="2015-09" db="EMBL/GenBank/DDBJ databases">
        <authorList>
            <consortium name="Swine Surveillance"/>
        </authorList>
    </citation>
    <scope>NUCLEOTIDE SEQUENCE [LARGE SCALE GENOMIC DNA]</scope>
    <source>
        <strain evidence="1 2">CECT 5294</strain>
    </source>
</reference>
<evidence type="ECO:0008006" key="3">
    <source>
        <dbReference type="Google" id="ProtNLM"/>
    </source>
</evidence>
<accession>A0A0P1EYT2</accession>
<proteinExistence type="predicted"/>
<dbReference type="AlphaFoldDB" id="A0A0P1EYT2"/>
<dbReference type="RefSeq" id="WP_058123275.1">
    <property type="nucleotide sequence ID" value="NZ_CYRX01000025.1"/>
</dbReference>
<dbReference type="EMBL" id="CYRX01000025">
    <property type="protein sequence ID" value="CUH60256.1"/>
    <property type="molecule type" value="Genomic_DNA"/>
</dbReference>